<organism evidence="8 9">
    <name type="scientific">Flexivirga aerilata</name>
    <dbReference type="NCBI Taxonomy" id="1656889"/>
    <lineage>
        <taxon>Bacteria</taxon>
        <taxon>Bacillati</taxon>
        <taxon>Actinomycetota</taxon>
        <taxon>Actinomycetes</taxon>
        <taxon>Micrococcales</taxon>
        <taxon>Dermacoccaceae</taxon>
        <taxon>Flexivirga</taxon>
    </lineage>
</organism>
<dbReference type="Proteomes" id="UP000557772">
    <property type="component" value="Unassembled WGS sequence"/>
</dbReference>
<evidence type="ECO:0000256" key="6">
    <source>
        <dbReference type="ARBA" id="ARBA00023002"/>
    </source>
</evidence>
<feature type="domain" description="Dihydroorotate dehydrogenase catalytic" evidence="7">
    <location>
        <begin position="12"/>
        <end position="302"/>
    </location>
</feature>
<dbReference type="UniPathway" id="UPA00070"/>
<gene>
    <name evidence="8" type="ORF">HJ588_18500</name>
</gene>
<dbReference type="GO" id="GO:0004152">
    <property type="term" value="F:dihydroorotate dehydrogenase activity"/>
    <property type="evidence" value="ECO:0007669"/>
    <property type="project" value="InterPro"/>
</dbReference>
<evidence type="ECO:0000256" key="3">
    <source>
        <dbReference type="ARBA" id="ARBA00022630"/>
    </source>
</evidence>
<dbReference type="InterPro" id="IPR050074">
    <property type="entry name" value="DHO_dehydrogenase"/>
</dbReference>
<comment type="caution">
    <text evidence="8">The sequence shown here is derived from an EMBL/GenBank/DDBJ whole genome shotgun (WGS) entry which is preliminary data.</text>
</comment>
<dbReference type="GO" id="GO:0005737">
    <property type="term" value="C:cytoplasm"/>
    <property type="evidence" value="ECO:0007669"/>
    <property type="project" value="InterPro"/>
</dbReference>
<reference evidence="8 9" key="1">
    <citation type="submission" date="2020-05" db="EMBL/GenBank/DDBJ databases">
        <title>Flexivirga sp. ID2601S isolated from air conditioner.</title>
        <authorList>
            <person name="Kim D.H."/>
        </authorList>
    </citation>
    <scope>NUCLEOTIDE SEQUENCE [LARGE SCALE GENOMIC DNA]</scope>
    <source>
        <strain evidence="8 9">ID2601S</strain>
    </source>
</reference>
<dbReference type="SUPFAM" id="SSF51395">
    <property type="entry name" value="FMN-linked oxidoreductases"/>
    <property type="match status" value="1"/>
</dbReference>
<dbReference type="Gene3D" id="3.20.20.70">
    <property type="entry name" value="Aldolase class I"/>
    <property type="match status" value="1"/>
</dbReference>
<evidence type="ECO:0000259" key="7">
    <source>
        <dbReference type="Pfam" id="PF01180"/>
    </source>
</evidence>
<evidence type="ECO:0000256" key="4">
    <source>
        <dbReference type="ARBA" id="ARBA00022643"/>
    </source>
</evidence>
<sequence>MTAQSASAPVDLTVNAGGLALRTPVIGASGCCGFGHELLRLGRGGDLSAIVTPSLTARTQSSDHRGVLLEVPSGLVSPTDRPSIGTGQLEATRLPWDAEGVPPVIVSLAGNLSGAYAEAADQLRRRSLMRRVAGVEVNLACGDRKNDGRPFAHDAFGATKVIARVREQLPRDLPLFAKLSADVHDLVEIARGCVKSGATGLVVTSPLRALAIDLPTLRPRLTPDVTGLSGPAILPITLRAVWDLRAAVLSGRLPNVAVVAVGGIAHAGDAVQALAAGASAVQLGSALLHDPSAAERVSTGLLAECERLGIPSVKDLIGRAHHD</sequence>
<comment type="cofactor">
    <cofactor evidence="1">
        <name>FMN</name>
        <dbReference type="ChEBI" id="CHEBI:58210"/>
    </cofactor>
</comment>
<name>A0A849AM76_9MICO</name>
<dbReference type="GO" id="GO:0044205">
    <property type="term" value="P:'de novo' UMP biosynthetic process"/>
    <property type="evidence" value="ECO:0007669"/>
    <property type="project" value="UniProtKB-UniPathway"/>
</dbReference>
<comment type="pathway">
    <text evidence="2">Pyrimidine metabolism; UMP biosynthesis via de novo pathway.</text>
</comment>
<dbReference type="GO" id="GO:0006207">
    <property type="term" value="P:'de novo' pyrimidine nucleobase biosynthetic process"/>
    <property type="evidence" value="ECO:0007669"/>
    <property type="project" value="TreeGrafter"/>
</dbReference>
<dbReference type="PIRSF" id="PIRSF000164">
    <property type="entry name" value="DHO_oxidase"/>
    <property type="match status" value="1"/>
</dbReference>
<dbReference type="PANTHER" id="PTHR48109">
    <property type="entry name" value="DIHYDROOROTATE DEHYDROGENASE (QUINONE), MITOCHONDRIAL-RELATED"/>
    <property type="match status" value="1"/>
</dbReference>
<keyword evidence="3" id="KW-0285">Flavoprotein</keyword>
<dbReference type="AlphaFoldDB" id="A0A849AM76"/>
<keyword evidence="9" id="KW-1185">Reference proteome</keyword>
<dbReference type="RefSeq" id="WP_171158392.1">
    <property type="nucleotide sequence ID" value="NZ_JABENB010000003.1"/>
</dbReference>
<keyword evidence="4" id="KW-0288">FMN</keyword>
<protein>
    <submittedName>
        <fullName evidence="8">Dihydroorotate dehydrogenase</fullName>
    </submittedName>
</protein>
<keyword evidence="6" id="KW-0560">Oxidoreductase</keyword>
<evidence type="ECO:0000256" key="1">
    <source>
        <dbReference type="ARBA" id="ARBA00001917"/>
    </source>
</evidence>
<dbReference type="Pfam" id="PF01180">
    <property type="entry name" value="DHO_dh"/>
    <property type="match status" value="1"/>
</dbReference>
<dbReference type="InterPro" id="IPR013785">
    <property type="entry name" value="Aldolase_TIM"/>
</dbReference>
<evidence type="ECO:0000256" key="2">
    <source>
        <dbReference type="ARBA" id="ARBA00004725"/>
    </source>
</evidence>
<proteinExistence type="predicted"/>
<evidence type="ECO:0000313" key="8">
    <source>
        <dbReference type="EMBL" id="NNG41253.1"/>
    </source>
</evidence>
<dbReference type="EMBL" id="JABENB010000003">
    <property type="protein sequence ID" value="NNG41253.1"/>
    <property type="molecule type" value="Genomic_DNA"/>
</dbReference>
<dbReference type="PANTHER" id="PTHR48109:SF1">
    <property type="entry name" value="DIHYDROOROTATE DEHYDROGENASE (FUMARATE)"/>
    <property type="match status" value="1"/>
</dbReference>
<evidence type="ECO:0000256" key="5">
    <source>
        <dbReference type="ARBA" id="ARBA00022975"/>
    </source>
</evidence>
<evidence type="ECO:0000313" key="9">
    <source>
        <dbReference type="Proteomes" id="UP000557772"/>
    </source>
</evidence>
<dbReference type="InterPro" id="IPR012135">
    <property type="entry name" value="Dihydroorotate_DH_1_2"/>
</dbReference>
<keyword evidence="5" id="KW-0665">Pyrimidine biosynthesis</keyword>
<dbReference type="InterPro" id="IPR005720">
    <property type="entry name" value="Dihydroorotate_DH_cat"/>
</dbReference>
<accession>A0A849AM76</accession>